<accession>A0AAD7CQE0</accession>
<reference evidence="1" key="1">
    <citation type="submission" date="2023-03" db="EMBL/GenBank/DDBJ databases">
        <title>Massive genome expansion in bonnet fungi (Mycena s.s.) driven by repeated elements and novel gene families across ecological guilds.</title>
        <authorList>
            <consortium name="Lawrence Berkeley National Laboratory"/>
            <person name="Harder C.B."/>
            <person name="Miyauchi S."/>
            <person name="Viragh M."/>
            <person name="Kuo A."/>
            <person name="Thoen E."/>
            <person name="Andreopoulos B."/>
            <person name="Lu D."/>
            <person name="Skrede I."/>
            <person name="Drula E."/>
            <person name="Henrissat B."/>
            <person name="Morin E."/>
            <person name="Kohler A."/>
            <person name="Barry K."/>
            <person name="LaButti K."/>
            <person name="Morin E."/>
            <person name="Salamov A."/>
            <person name="Lipzen A."/>
            <person name="Mereny Z."/>
            <person name="Hegedus B."/>
            <person name="Baldrian P."/>
            <person name="Stursova M."/>
            <person name="Weitz H."/>
            <person name="Taylor A."/>
            <person name="Grigoriev I.V."/>
            <person name="Nagy L.G."/>
            <person name="Martin F."/>
            <person name="Kauserud H."/>
        </authorList>
    </citation>
    <scope>NUCLEOTIDE SEQUENCE</scope>
    <source>
        <strain evidence="1">CBHHK067</strain>
    </source>
</reference>
<dbReference type="AlphaFoldDB" id="A0AAD7CQE0"/>
<dbReference type="Proteomes" id="UP001221757">
    <property type="component" value="Unassembled WGS sequence"/>
</dbReference>
<evidence type="ECO:0000313" key="1">
    <source>
        <dbReference type="EMBL" id="KAJ7654210.1"/>
    </source>
</evidence>
<name>A0AAD7CQE0_MYCRO</name>
<organism evidence="1 2">
    <name type="scientific">Mycena rosella</name>
    <name type="common">Pink bonnet</name>
    <name type="synonym">Agaricus rosellus</name>
    <dbReference type="NCBI Taxonomy" id="1033263"/>
    <lineage>
        <taxon>Eukaryota</taxon>
        <taxon>Fungi</taxon>
        <taxon>Dikarya</taxon>
        <taxon>Basidiomycota</taxon>
        <taxon>Agaricomycotina</taxon>
        <taxon>Agaricomycetes</taxon>
        <taxon>Agaricomycetidae</taxon>
        <taxon>Agaricales</taxon>
        <taxon>Marasmiineae</taxon>
        <taxon>Mycenaceae</taxon>
        <taxon>Mycena</taxon>
    </lineage>
</organism>
<sequence>MPGQGEELAFTVGFDEEREMRIEKIYRPRGGRMNAEKIIEAYVVASNDAEELRKDAAATELFDGYGTQVLQDIKGIPHKIDKPGTRWTQNCSVVVRSQLQCWRLGKSQGKS</sequence>
<dbReference type="EMBL" id="JARKIE010000326">
    <property type="protein sequence ID" value="KAJ7654210.1"/>
    <property type="molecule type" value="Genomic_DNA"/>
</dbReference>
<gene>
    <name evidence="1" type="ORF">B0H17DRAFT_1146882</name>
</gene>
<protein>
    <submittedName>
        <fullName evidence="1">Uncharacterized protein</fullName>
    </submittedName>
</protein>
<keyword evidence="2" id="KW-1185">Reference proteome</keyword>
<proteinExistence type="predicted"/>
<evidence type="ECO:0000313" key="2">
    <source>
        <dbReference type="Proteomes" id="UP001221757"/>
    </source>
</evidence>
<comment type="caution">
    <text evidence="1">The sequence shown here is derived from an EMBL/GenBank/DDBJ whole genome shotgun (WGS) entry which is preliminary data.</text>
</comment>